<keyword evidence="2" id="KW-0472">Membrane</keyword>
<dbReference type="AlphaFoldDB" id="W3X4N1"/>
<dbReference type="EMBL" id="KI912113">
    <property type="protein sequence ID" value="ETS80342.1"/>
    <property type="molecule type" value="Genomic_DNA"/>
</dbReference>
<keyword evidence="2" id="KW-0812">Transmembrane</keyword>
<dbReference type="InParanoid" id="W3X4N1"/>
<feature type="region of interest" description="Disordered" evidence="1">
    <location>
        <begin position="96"/>
        <end position="123"/>
    </location>
</feature>
<name>W3X4N1_PESFW</name>
<evidence type="ECO:0000256" key="2">
    <source>
        <dbReference type="SAM" id="Phobius"/>
    </source>
</evidence>
<dbReference type="HOGENOM" id="CLU_1402887_0_0_1"/>
<gene>
    <name evidence="3" type="ORF">PFICI_07871</name>
</gene>
<keyword evidence="2" id="KW-1133">Transmembrane helix</keyword>
<keyword evidence="4" id="KW-1185">Reference proteome</keyword>
<proteinExistence type="predicted"/>
<evidence type="ECO:0000256" key="1">
    <source>
        <dbReference type="SAM" id="MobiDB-lite"/>
    </source>
</evidence>
<dbReference type="RefSeq" id="XP_007834643.1">
    <property type="nucleotide sequence ID" value="XM_007836452.1"/>
</dbReference>
<sequence length="194" mass="20828">MSSIGSMLTARDDSSSISDSNWWLCYIVLALIPIVFVCVACFSVWRDRRTRTKYDVEAINAIYSKYWTGPRDLTETKRPAGFPQTRPGLYVPTLGRDRAGPRTQNGFPAPAPNTLSSGYNSRSGGAAAAATAATTAATTEKRSHMAQMPPNRNLAAAASAGPSSYATRGVVVTEQRRVAGDGYWGNGGFKDVLI</sequence>
<feature type="compositionally biased region" description="Polar residues" evidence="1">
    <location>
        <begin position="113"/>
        <end position="123"/>
    </location>
</feature>
<reference evidence="4" key="1">
    <citation type="journal article" date="2015" name="BMC Genomics">
        <title>Genomic and transcriptomic analysis of the endophytic fungus Pestalotiopsis fici reveals its lifestyle and high potential for synthesis of natural products.</title>
        <authorList>
            <person name="Wang X."/>
            <person name="Zhang X."/>
            <person name="Liu L."/>
            <person name="Xiang M."/>
            <person name="Wang W."/>
            <person name="Sun X."/>
            <person name="Che Y."/>
            <person name="Guo L."/>
            <person name="Liu G."/>
            <person name="Guo L."/>
            <person name="Wang C."/>
            <person name="Yin W.B."/>
            <person name="Stadler M."/>
            <person name="Zhang X."/>
            <person name="Liu X."/>
        </authorList>
    </citation>
    <scope>NUCLEOTIDE SEQUENCE [LARGE SCALE GENOMIC DNA]</scope>
    <source>
        <strain evidence="4">W106-1 / CGMCC3.15140</strain>
    </source>
</reference>
<evidence type="ECO:0000313" key="3">
    <source>
        <dbReference type="EMBL" id="ETS80342.1"/>
    </source>
</evidence>
<organism evidence="3 4">
    <name type="scientific">Pestalotiopsis fici (strain W106-1 / CGMCC3.15140)</name>
    <dbReference type="NCBI Taxonomy" id="1229662"/>
    <lineage>
        <taxon>Eukaryota</taxon>
        <taxon>Fungi</taxon>
        <taxon>Dikarya</taxon>
        <taxon>Ascomycota</taxon>
        <taxon>Pezizomycotina</taxon>
        <taxon>Sordariomycetes</taxon>
        <taxon>Xylariomycetidae</taxon>
        <taxon>Amphisphaeriales</taxon>
        <taxon>Sporocadaceae</taxon>
        <taxon>Pestalotiopsis</taxon>
    </lineage>
</organism>
<accession>W3X4N1</accession>
<feature type="transmembrane region" description="Helical" evidence="2">
    <location>
        <begin position="20"/>
        <end position="45"/>
    </location>
</feature>
<dbReference type="KEGG" id="pfy:PFICI_07871"/>
<dbReference type="GeneID" id="19272884"/>
<protein>
    <submittedName>
        <fullName evidence="3">Uncharacterized protein</fullName>
    </submittedName>
</protein>
<dbReference type="Proteomes" id="UP000030651">
    <property type="component" value="Unassembled WGS sequence"/>
</dbReference>
<evidence type="ECO:0000313" key="4">
    <source>
        <dbReference type="Proteomes" id="UP000030651"/>
    </source>
</evidence>
<dbReference type="OrthoDB" id="4765198at2759"/>